<sequence>MAAAAAAGGSGDGSGNRGGGWPVKPHEQGMLNTKVKKRKKAPMPRDRAQSGSPESAVTTCPAMTPAASSGGHDVDQEVQQPANGKRPRTPAASSGGGGHDVTEVQQQTNGKRPRLVWTTELHEMFVRACRSLDREVVPKKILEAMKVNGLTRENVASHLQKYRQNLQGRGPATRRRGVNGGNGTVTMQHAAAPASLQPAFPQVQPPVAAAFPQAPSPSPTMIPPPTPPQGPFAAPNTPQPQMGHVQFVQALPVPALVHRHQRRPDVPVLMQAPAVPPHQLFYQPPPQFHQAAMQQRHRIIMEHQARHAARMNLQQAAVAPGHGHQMVARNYELGAQTLTARAPAAAASQTVNMSGGSCLVPEPSARHEQTEARVGVAQLQQIAVEAAEGGQVPTVEPAFSGSADPDGGQQEDHCDVLHFWNADSAPSMDHEFPPNKPI</sequence>
<dbReference type="Gramene" id="TVU21220">
    <property type="protein sequence ID" value="TVU21220"/>
    <property type="gene ID" value="EJB05_30845"/>
</dbReference>
<dbReference type="Gene3D" id="1.10.10.60">
    <property type="entry name" value="Homeodomain-like"/>
    <property type="match status" value="1"/>
</dbReference>
<dbReference type="Pfam" id="PF00249">
    <property type="entry name" value="Myb_DNA-binding"/>
    <property type="match status" value="1"/>
</dbReference>
<gene>
    <name evidence="8" type="ORF">EJB05_30845</name>
</gene>
<evidence type="ECO:0000256" key="4">
    <source>
        <dbReference type="ARBA" id="ARBA00023163"/>
    </source>
</evidence>
<dbReference type="InterPro" id="IPR006447">
    <property type="entry name" value="Myb_dom_plants"/>
</dbReference>
<comment type="subcellular location">
    <subcellularLocation>
        <location evidence="1">Nucleus</location>
    </subcellularLocation>
</comment>
<evidence type="ECO:0000256" key="2">
    <source>
        <dbReference type="ARBA" id="ARBA00023015"/>
    </source>
</evidence>
<dbReference type="InterPro" id="IPR044841">
    <property type="entry name" value="LUX/BOA-like"/>
</dbReference>
<dbReference type="SUPFAM" id="SSF46689">
    <property type="entry name" value="Homeodomain-like"/>
    <property type="match status" value="1"/>
</dbReference>
<feature type="compositionally biased region" description="Pro residues" evidence="6">
    <location>
        <begin position="214"/>
        <end position="230"/>
    </location>
</feature>
<evidence type="ECO:0000259" key="7">
    <source>
        <dbReference type="Pfam" id="PF00249"/>
    </source>
</evidence>
<proteinExistence type="predicted"/>
<evidence type="ECO:0000313" key="8">
    <source>
        <dbReference type="EMBL" id="TVU21220.1"/>
    </source>
</evidence>
<feature type="region of interest" description="Disordered" evidence="6">
    <location>
        <begin position="389"/>
        <end position="412"/>
    </location>
</feature>
<comment type="caution">
    <text evidence="8">The sequence shown here is derived from an EMBL/GenBank/DDBJ whole genome shotgun (WGS) entry which is preliminary data.</text>
</comment>
<dbReference type="OrthoDB" id="60033at2759"/>
<feature type="compositionally biased region" description="Polar residues" evidence="6">
    <location>
        <begin position="49"/>
        <end position="58"/>
    </location>
</feature>
<dbReference type="PANTHER" id="PTHR31442:SF29">
    <property type="entry name" value="HOMEODOMAIN-LIKE SUPERFAMILY PROTEIN"/>
    <property type="match status" value="1"/>
</dbReference>
<dbReference type="InterPro" id="IPR009057">
    <property type="entry name" value="Homeodomain-like_sf"/>
</dbReference>
<dbReference type="GO" id="GO:0003700">
    <property type="term" value="F:DNA-binding transcription factor activity"/>
    <property type="evidence" value="ECO:0007669"/>
    <property type="project" value="InterPro"/>
</dbReference>
<accession>A0A5J9UDH4</accession>
<dbReference type="GO" id="GO:0003677">
    <property type="term" value="F:DNA binding"/>
    <property type="evidence" value="ECO:0007669"/>
    <property type="project" value="UniProtKB-KW"/>
</dbReference>
<evidence type="ECO:0000256" key="6">
    <source>
        <dbReference type="SAM" id="MobiDB-lite"/>
    </source>
</evidence>
<keyword evidence="9" id="KW-1185">Reference proteome</keyword>
<dbReference type="AlphaFoldDB" id="A0A5J9UDH4"/>
<feature type="region of interest" description="Disordered" evidence="6">
    <location>
        <begin position="208"/>
        <end position="239"/>
    </location>
</feature>
<feature type="domain" description="Myb-like" evidence="7">
    <location>
        <begin position="115"/>
        <end position="163"/>
    </location>
</feature>
<evidence type="ECO:0000256" key="5">
    <source>
        <dbReference type="ARBA" id="ARBA00023242"/>
    </source>
</evidence>
<dbReference type="Proteomes" id="UP000324897">
    <property type="component" value="Unassembled WGS sequence"/>
</dbReference>
<dbReference type="NCBIfam" id="TIGR01557">
    <property type="entry name" value="myb_SHAQKYF"/>
    <property type="match status" value="1"/>
</dbReference>
<keyword evidence="5" id="KW-0539">Nucleus</keyword>
<keyword evidence="2" id="KW-0805">Transcription regulation</keyword>
<dbReference type="EMBL" id="RWGY01000026">
    <property type="protein sequence ID" value="TVU21220.1"/>
    <property type="molecule type" value="Genomic_DNA"/>
</dbReference>
<keyword evidence="3" id="KW-0238">DNA-binding</keyword>
<dbReference type="PANTHER" id="PTHR31442">
    <property type="entry name" value="HOMEODOMAIN-LIKE SUPERFAMILY PROTEIN-RELATED"/>
    <property type="match status" value="1"/>
</dbReference>
<dbReference type="FunFam" id="1.10.10.60:FF:000007">
    <property type="entry name" value="Two-component response regulator"/>
    <property type="match status" value="1"/>
</dbReference>
<feature type="region of interest" description="Disordered" evidence="6">
    <location>
        <begin position="1"/>
        <end position="112"/>
    </location>
</feature>
<evidence type="ECO:0000256" key="3">
    <source>
        <dbReference type="ARBA" id="ARBA00023125"/>
    </source>
</evidence>
<dbReference type="InterPro" id="IPR001005">
    <property type="entry name" value="SANT/Myb"/>
</dbReference>
<dbReference type="GO" id="GO:0005634">
    <property type="term" value="C:nucleus"/>
    <property type="evidence" value="ECO:0007669"/>
    <property type="project" value="UniProtKB-SubCell"/>
</dbReference>
<reference evidence="8 9" key="1">
    <citation type="journal article" date="2019" name="Sci. Rep.">
        <title>A high-quality genome of Eragrostis curvula grass provides insights into Poaceae evolution and supports new strategies to enhance forage quality.</title>
        <authorList>
            <person name="Carballo J."/>
            <person name="Santos B.A.C.M."/>
            <person name="Zappacosta D."/>
            <person name="Garbus I."/>
            <person name="Selva J.P."/>
            <person name="Gallo C.A."/>
            <person name="Diaz A."/>
            <person name="Albertini E."/>
            <person name="Caccamo M."/>
            <person name="Echenique V."/>
        </authorList>
    </citation>
    <scope>NUCLEOTIDE SEQUENCE [LARGE SCALE GENOMIC DNA]</scope>
    <source>
        <strain evidence="9">cv. Victoria</strain>
        <tissue evidence="8">Leaf</tissue>
    </source>
</reference>
<feature type="region of interest" description="Disordered" evidence="6">
    <location>
        <begin position="166"/>
        <end position="186"/>
    </location>
</feature>
<feature type="compositionally biased region" description="Gly residues" evidence="6">
    <location>
        <begin position="8"/>
        <end position="21"/>
    </location>
</feature>
<protein>
    <recommendedName>
        <fullName evidence="7">Myb-like domain-containing protein</fullName>
    </recommendedName>
</protein>
<name>A0A5J9UDH4_9POAL</name>
<evidence type="ECO:0000256" key="1">
    <source>
        <dbReference type="ARBA" id="ARBA00004123"/>
    </source>
</evidence>
<keyword evidence="4" id="KW-0804">Transcription</keyword>
<evidence type="ECO:0000313" key="9">
    <source>
        <dbReference type="Proteomes" id="UP000324897"/>
    </source>
</evidence>
<organism evidence="8 9">
    <name type="scientific">Eragrostis curvula</name>
    <name type="common">weeping love grass</name>
    <dbReference type="NCBI Taxonomy" id="38414"/>
    <lineage>
        <taxon>Eukaryota</taxon>
        <taxon>Viridiplantae</taxon>
        <taxon>Streptophyta</taxon>
        <taxon>Embryophyta</taxon>
        <taxon>Tracheophyta</taxon>
        <taxon>Spermatophyta</taxon>
        <taxon>Magnoliopsida</taxon>
        <taxon>Liliopsida</taxon>
        <taxon>Poales</taxon>
        <taxon>Poaceae</taxon>
        <taxon>PACMAD clade</taxon>
        <taxon>Chloridoideae</taxon>
        <taxon>Eragrostideae</taxon>
        <taxon>Eragrostidinae</taxon>
        <taxon>Eragrostis</taxon>
    </lineage>
</organism>